<gene>
    <name evidence="2" type="ORF">GCM10010393_14720</name>
</gene>
<keyword evidence="3" id="KW-1185">Reference proteome</keyword>
<name>A0ABN3LIE8_9ACTN</name>
<sequence>MPHIRGIRISVSPDMTAKRPPDHITRKPDNVPSWADDSVAMGHFLFVPGSSPSGGTNGSLRGTGGAVALTCSAPALEEFVAAMAHLEREFLSAWREAGLPILTPGRTDRGHA</sequence>
<reference evidence="2 3" key="1">
    <citation type="journal article" date="2019" name="Int. J. Syst. Evol. Microbiol.">
        <title>The Global Catalogue of Microorganisms (GCM) 10K type strain sequencing project: providing services to taxonomists for standard genome sequencing and annotation.</title>
        <authorList>
            <consortium name="The Broad Institute Genomics Platform"/>
            <consortium name="The Broad Institute Genome Sequencing Center for Infectious Disease"/>
            <person name="Wu L."/>
            <person name="Ma J."/>
        </authorList>
    </citation>
    <scope>NUCLEOTIDE SEQUENCE [LARGE SCALE GENOMIC DNA]</scope>
    <source>
        <strain evidence="2 3">JCM 5062</strain>
    </source>
</reference>
<comment type="caution">
    <text evidence="2">The sequence shown here is derived from an EMBL/GenBank/DDBJ whole genome shotgun (WGS) entry which is preliminary data.</text>
</comment>
<accession>A0ABN3LIE8</accession>
<organism evidence="2 3">
    <name type="scientific">Streptomyces gobitricini</name>
    <dbReference type="NCBI Taxonomy" id="68211"/>
    <lineage>
        <taxon>Bacteria</taxon>
        <taxon>Bacillati</taxon>
        <taxon>Actinomycetota</taxon>
        <taxon>Actinomycetes</taxon>
        <taxon>Kitasatosporales</taxon>
        <taxon>Streptomycetaceae</taxon>
        <taxon>Streptomyces</taxon>
    </lineage>
</organism>
<feature type="compositionally biased region" description="Basic and acidic residues" evidence="1">
    <location>
        <begin position="16"/>
        <end position="29"/>
    </location>
</feature>
<evidence type="ECO:0000256" key="1">
    <source>
        <dbReference type="SAM" id="MobiDB-lite"/>
    </source>
</evidence>
<evidence type="ECO:0000313" key="2">
    <source>
        <dbReference type="EMBL" id="GAA2484876.1"/>
    </source>
</evidence>
<dbReference type="Proteomes" id="UP001499942">
    <property type="component" value="Unassembled WGS sequence"/>
</dbReference>
<dbReference type="EMBL" id="BAAASR010000007">
    <property type="protein sequence ID" value="GAA2484876.1"/>
    <property type="molecule type" value="Genomic_DNA"/>
</dbReference>
<proteinExistence type="predicted"/>
<evidence type="ECO:0000313" key="3">
    <source>
        <dbReference type="Proteomes" id="UP001499942"/>
    </source>
</evidence>
<feature type="region of interest" description="Disordered" evidence="1">
    <location>
        <begin position="1"/>
        <end position="31"/>
    </location>
</feature>
<protein>
    <submittedName>
        <fullName evidence="2">Uncharacterized protein</fullName>
    </submittedName>
</protein>